<reference evidence="1 2" key="1">
    <citation type="submission" date="2018-04" db="EMBL/GenBank/DDBJ databases">
        <title>Genomic insights into metabolic versatility of Carboxydocella thermautotrophica capable of coupling hydrogenogenic CO oxidation with the reduction of Fe(III) minerals in Kamchatka hot springs.</title>
        <authorList>
            <person name="Toshchakov S.V."/>
            <person name="Tepliuk A.V."/>
            <person name="Gavrilov S.N."/>
            <person name="Kublanov I.V."/>
            <person name="Lebedinsky A.V."/>
            <person name="Bonch-Osmolovskaya E.A."/>
            <person name="Rusakov V.S."/>
            <person name="Chistyakova N.I."/>
            <person name="Korzhenkov A."/>
            <person name="Zavarsina D.G."/>
            <person name="Sokolova T.G."/>
        </authorList>
    </citation>
    <scope>NUCLEOTIDE SEQUENCE [LARGE SCALE GENOMIC DNA]</scope>
    <source>
        <strain evidence="1 2">019</strain>
    </source>
</reference>
<dbReference type="Proteomes" id="UP000241323">
    <property type="component" value="Chromosome"/>
</dbReference>
<accession>A0A2R4N0R1</accession>
<protein>
    <submittedName>
        <fullName evidence="1">Uncharacterized protein</fullName>
    </submittedName>
</protein>
<evidence type="ECO:0000313" key="2">
    <source>
        <dbReference type="Proteomes" id="UP000241323"/>
    </source>
</evidence>
<name>A0A2R4N0R1_CARTR</name>
<dbReference type="EMBL" id="CP028491">
    <property type="protein sequence ID" value="AVX20682.1"/>
    <property type="molecule type" value="Genomic_DNA"/>
</dbReference>
<organism evidence="1 2">
    <name type="scientific">Carboxydocella thermautotrophica</name>
    <dbReference type="NCBI Taxonomy" id="178899"/>
    <lineage>
        <taxon>Bacteria</taxon>
        <taxon>Bacillati</taxon>
        <taxon>Bacillota</taxon>
        <taxon>Clostridia</taxon>
        <taxon>Eubacteriales</taxon>
        <taxon>Clostridiales Family XVI. Incertae Sedis</taxon>
        <taxon>Carboxydocella</taxon>
    </lineage>
</organism>
<sequence>MFKCSSCELCGREVDAELMCTLTLTEENKEDRACWCVCADCKEKFLENIDRVYKELIEDMRKK</sequence>
<dbReference type="AlphaFoldDB" id="A0A2R4N0R1"/>
<evidence type="ECO:0000313" key="1">
    <source>
        <dbReference type="EMBL" id="AVX20682.1"/>
    </source>
</evidence>
<gene>
    <name evidence="1" type="ORF">CFE_1493</name>
</gene>
<dbReference type="KEGG" id="cthm:CFE_1493"/>
<proteinExistence type="predicted"/>
<keyword evidence="2" id="KW-1185">Reference proteome</keyword>